<protein>
    <submittedName>
        <fullName evidence="3">Relaxase/mobilization nuclease domain-containing protein</fullName>
    </submittedName>
</protein>
<evidence type="ECO:0000313" key="3">
    <source>
        <dbReference type="EMBL" id="MCW8087724.1"/>
    </source>
</evidence>
<evidence type="ECO:0000259" key="2">
    <source>
        <dbReference type="Pfam" id="PF03432"/>
    </source>
</evidence>
<evidence type="ECO:0000256" key="1">
    <source>
        <dbReference type="SAM" id="MobiDB-lite"/>
    </source>
</evidence>
<feature type="domain" description="MobA/VirD2-like nuclease" evidence="2">
    <location>
        <begin position="27"/>
        <end position="144"/>
    </location>
</feature>
<dbReference type="EMBL" id="JAPFQI010000020">
    <property type="protein sequence ID" value="MCW8087724.1"/>
    <property type="molecule type" value="Genomic_DNA"/>
</dbReference>
<name>A0ABT3NZX2_9PROT</name>
<feature type="compositionally biased region" description="Basic residues" evidence="1">
    <location>
        <begin position="520"/>
        <end position="536"/>
    </location>
</feature>
<organism evidence="3 4">
    <name type="scientific">Sabulicella glaciei</name>
    <dbReference type="NCBI Taxonomy" id="2984948"/>
    <lineage>
        <taxon>Bacteria</taxon>
        <taxon>Pseudomonadati</taxon>
        <taxon>Pseudomonadota</taxon>
        <taxon>Alphaproteobacteria</taxon>
        <taxon>Acetobacterales</taxon>
        <taxon>Acetobacteraceae</taxon>
        <taxon>Sabulicella</taxon>
    </lineage>
</organism>
<keyword evidence="4" id="KW-1185">Reference proteome</keyword>
<sequence length="536" mass="61146">MILKGNQRGNGADLAIHLMNSFDNESIEVAEVYGAVADDLLGAFAEFEAVSLGTRAREYLYSLSISPPSPLTREQYFEAIGMIEGRLGLAGQPRAVVFHVKDGREHAHVVWSRINLEKMRAVHMAHDRRKLMDMAVALSRKFGLSMPPGLKAWEEKHKYEKEKLEATLAEKAQAEATGIAPEERRAEITAAYEASDTAEALRAALEQKGYVLAKGDRRSLVVVDKFGEVHSLTRYIKGHKASAVKERLAALRPEELPSVDEARELVRKHAEALEERQREQRHDREREQERQSARQRLEELRRQAESKLARKMAARRLALQQAAQELLVRQQAEKLALHAAQRTESRGFLFRVRSAVADLLSRTPGLRSVLSHLQKMTHLDPKERHRLEDGALSRRHAREKLEIERLRRLHARLDTRERASLEKAMRKAERLEEAASLALVRDAEQTRSADDMAMQDFYDAARDQGFWKKQEFAEGDLRERFNDAADFAHGADEADEGDDGYAPDLRNEADDDDDDDGGPPRHRHRRRKGYGYRRDD</sequence>
<evidence type="ECO:0000313" key="4">
    <source>
        <dbReference type="Proteomes" id="UP001526430"/>
    </source>
</evidence>
<gene>
    <name evidence="3" type="ORF">OF850_19120</name>
</gene>
<feature type="region of interest" description="Disordered" evidence="1">
    <location>
        <begin position="486"/>
        <end position="536"/>
    </location>
</feature>
<proteinExistence type="predicted"/>
<reference evidence="3 4" key="1">
    <citation type="submission" date="2022-10" db="EMBL/GenBank/DDBJ databases">
        <title>Roseococcus glaciei nov., sp. nov., isolated from glacier.</title>
        <authorList>
            <person name="Liu Q."/>
            <person name="Xin Y.-H."/>
        </authorList>
    </citation>
    <scope>NUCLEOTIDE SEQUENCE [LARGE SCALE GENOMIC DNA]</scope>
    <source>
        <strain evidence="3 4">MDT2-1-1</strain>
    </source>
</reference>
<accession>A0ABT3NZX2</accession>
<dbReference type="Proteomes" id="UP001526430">
    <property type="component" value="Unassembled WGS sequence"/>
</dbReference>
<comment type="caution">
    <text evidence="3">The sequence shown here is derived from an EMBL/GenBank/DDBJ whole genome shotgun (WGS) entry which is preliminary data.</text>
</comment>
<dbReference type="Pfam" id="PF03432">
    <property type="entry name" value="Relaxase"/>
    <property type="match status" value="1"/>
</dbReference>
<dbReference type="RefSeq" id="WP_301591930.1">
    <property type="nucleotide sequence ID" value="NZ_JAPFQI010000020.1"/>
</dbReference>
<dbReference type="InterPro" id="IPR005094">
    <property type="entry name" value="Endonuclease_MobA/VirD2"/>
</dbReference>
<feature type="region of interest" description="Disordered" evidence="1">
    <location>
        <begin position="273"/>
        <end position="295"/>
    </location>
</feature>